<dbReference type="Pfam" id="PF07653">
    <property type="entry name" value="SH3_2"/>
    <property type="match status" value="1"/>
</dbReference>
<feature type="compositionally biased region" description="Basic and acidic residues" evidence="4">
    <location>
        <begin position="70"/>
        <end position="186"/>
    </location>
</feature>
<evidence type="ECO:0000256" key="4">
    <source>
        <dbReference type="SAM" id="MobiDB-lite"/>
    </source>
</evidence>
<feature type="region of interest" description="Disordered" evidence="4">
    <location>
        <begin position="1"/>
        <end position="218"/>
    </location>
</feature>
<dbReference type="InterPro" id="IPR013625">
    <property type="entry name" value="PTB"/>
</dbReference>
<dbReference type="Gene3D" id="2.30.29.30">
    <property type="entry name" value="Pleckstrin-homology domain (PH domain)/Phosphotyrosine-binding domain (PTB)"/>
    <property type="match status" value="1"/>
</dbReference>
<dbReference type="InterPro" id="IPR011993">
    <property type="entry name" value="PH-like_dom_sf"/>
</dbReference>
<dbReference type="Gene3D" id="2.30.30.40">
    <property type="entry name" value="SH3 Domains"/>
    <property type="match status" value="1"/>
</dbReference>
<evidence type="ECO:0000313" key="6">
    <source>
        <dbReference type="EMBL" id="KAK2157390.1"/>
    </source>
</evidence>
<feature type="domain" description="SH3" evidence="5">
    <location>
        <begin position="651"/>
        <end position="710"/>
    </location>
</feature>
<comment type="similarity">
    <text evidence="1">Belongs to the EPS8 family.</text>
</comment>
<feature type="compositionally biased region" description="Basic and acidic residues" evidence="4">
    <location>
        <begin position="198"/>
        <end position="211"/>
    </location>
</feature>
<organism evidence="6 7">
    <name type="scientific">Paralvinella palmiformis</name>
    <dbReference type="NCBI Taxonomy" id="53620"/>
    <lineage>
        <taxon>Eukaryota</taxon>
        <taxon>Metazoa</taxon>
        <taxon>Spiralia</taxon>
        <taxon>Lophotrochozoa</taxon>
        <taxon>Annelida</taxon>
        <taxon>Polychaeta</taxon>
        <taxon>Sedentaria</taxon>
        <taxon>Canalipalpata</taxon>
        <taxon>Terebellida</taxon>
        <taxon>Terebelliformia</taxon>
        <taxon>Alvinellidae</taxon>
        <taxon>Paralvinella</taxon>
    </lineage>
</organism>
<comment type="caution">
    <text evidence="6">The sequence shown here is derived from an EMBL/GenBank/DDBJ whole genome shotgun (WGS) entry which is preliminary data.</text>
</comment>
<dbReference type="GO" id="GO:0005886">
    <property type="term" value="C:plasma membrane"/>
    <property type="evidence" value="ECO:0007669"/>
    <property type="project" value="TreeGrafter"/>
</dbReference>
<dbReference type="Proteomes" id="UP001208570">
    <property type="component" value="Unassembled WGS sequence"/>
</dbReference>
<gene>
    <name evidence="6" type="ORF">LSH36_193g15031</name>
</gene>
<dbReference type="SUPFAM" id="SSF50729">
    <property type="entry name" value="PH domain-like"/>
    <property type="match status" value="1"/>
</dbReference>
<feature type="region of interest" description="Disordered" evidence="4">
    <location>
        <begin position="599"/>
        <end position="643"/>
    </location>
</feature>
<dbReference type="EMBL" id="JAODUP010000193">
    <property type="protein sequence ID" value="KAK2157390.1"/>
    <property type="molecule type" value="Genomic_DNA"/>
</dbReference>
<dbReference type="GO" id="GO:0007266">
    <property type="term" value="P:Rho protein signal transduction"/>
    <property type="evidence" value="ECO:0007669"/>
    <property type="project" value="TreeGrafter"/>
</dbReference>
<dbReference type="PANTHER" id="PTHR12287:SF23">
    <property type="entry name" value="AROUSER, ISOFORM A-RELATED"/>
    <property type="match status" value="1"/>
</dbReference>
<dbReference type="SMART" id="SM00326">
    <property type="entry name" value="SH3"/>
    <property type="match status" value="1"/>
</dbReference>
<proteinExistence type="inferred from homology"/>
<sequence length="715" mass="83543">GYDPYTQHRNPTTSRDDPYGYGRPPTRDPYLGREDPYSSRPTDRQRHRTHHPVENGHAPLSRLAGPTEDPYSRHQKVEDPYAHRKVEDPYSHRKVEDPYSHRKVEDPYSHRKVEDPYSHRRVEDPYSHRRVEDPYSHRRVDDPYSHRKVEDPYLQRKPEDPYSTRKPEDPYRHERQVEDEPYARVNKDRHRNGAGLVEARDDYRSRVHESDGATSSFPNYEMDHLATFKVETRQGVMSPMDGIRKLRHMEVSTGIWTMRITLVIEPQDLIVIDRASGEDMERFPVSAISQPTAVTNDDRRDVYNNIVLFTIIEESRKGPQSEMHLFQCIGRPAHEVVDDIKAAKAGKIRGPIPRRNQDYPGISDKMRDFEQHAQHNYIATQGYHQDVPSTQLLRQSMHHDDNESILSDHTDQEVLEMNKNEVDVKEETQKSDDYDVSKLSMEECQAKLKPHIHDPNAPELVHFLFTPLSLVVEASKDPRHGTPDIAARVLSPMLTVEAKELLLNCLSSKETSLWNSLGDAWTLSREEYRGHVPSYNPRFSDGWEPPRSWTMDGSHIESVPYHESEVSDFICDSSPPPMDAHAKALAEFEQEYRRREERRHEAERQREEEQFQDERWQEPESERDFRAQSSAPKKSTFEEEQEDFVQQLQEKNAKVAEAIHPRQGKNTKEVTLQKGEYVEVIDSSRKWWKVRNYKGEVGHAPFTILRELPANAVRQ</sequence>
<reference evidence="6" key="1">
    <citation type="journal article" date="2023" name="Mol. Biol. Evol.">
        <title>Third-Generation Sequencing Reveals the Adaptive Role of the Epigenome in Three Deep-Sea Polychaetes.</title>
        <authorList>
            <person name="Perez M."/>
            <person name="Aroh O."/>
            <person name="Sun Y."/>
            <person name="Lan Y."/>
            <person name="Juniper S.K."/>
            <person name="Young C.R."/>
            <person name="Angers B."/>
            <person name="Qian P.Y."/>
        </authorList>
    </citation>
    <scope>NUCLEOTIDE SEQUENCE</scope>
    <source>
        <strain evidence="6">P08H-3</strain>
    </source>
</reference>
<dbReference type="GO" id="GO:0003779">
    <property type="term" value="F:actin binding"/>
    <property type="evidence" value="ECO:0007669"/>
    <property type="project" value="TreeGrafter"/>
</dbReference>
<keyword evidence="7" id="KW-1185">Reference proteome</keyword>
<dbReference type="PANTHER" id="PTHR12287">
    <property type="entry name" value="EPIDERMAL GROWTH FACTOR RECEPTOR KINASE SUBSTRATE EPS8-RELATED PROTEIN"/>
    <property type="match status" value="1"/>
</dbReference>
<protein>
    <recommendedName>
        <fullName evidence="5">SH3 domain-containing protein</fullName>
    </recommendedName>
</protein>
<keyword evidence="2 3" id="KW-0728">SH3 domain</keyword>
<feature type="compositionally biased region" description="Basic and acidic residues" evidence="4">
    <location>
        <begin position="30"/>
        <end position="44"/>
    </location>
</feature>
<dbReference type="AlphaFoldDB" id="A0AAD9N5D5"/>
<evidence type="ECO:0000313" key="7">
    <source>
        <dbReference type="Proteomes" id="UP001208570"/>
    </source>
</evidence>
<dbReference type="GO" id="GO:0035023">
    <property type="term" value="P:regulation of Rho protein signal transduction"/>
    <property type="evidence" value="ECO:0007669"/>
    <property type="project" value="TreeGrafter"/>
</dbReference>
<dbReference type="InterPro" id="IPR036028">
    <property type="entry name" value="SH3-like_dom_sf"/>
</dbReference>
<dbReference type="SUPFAM" id="SSF50044">
    <property type="entry name" value="SH3-domain"/>
    <property type="match status" value="1"/>
</dbReference>
<dbReference type="InterPro" id="IPR001452">
    <property type="entry name" value="SH3_domain"/>
</dbReference>
<evidence type="ECO:0000256" key="2">
    <source>
        <dbReference type="ARBA" id="ARBA00022443"/>
    </source>
</evidence>
<dbReference type="Pfam" id="PF08416">
    <property type="entry name" value="PTB"/>
    <property type="match status" value="1"/>
</dbReference>
<dbReference type="PROSITE" id="PS50002">
    <property type="entry name" value="SH3"/>
    <property type="match status" value="1"/>
</dbReference>
<feature type="compositionally biased region" description="Basic and acidic residues" evidence="4">
    <location>
        <begin position="599"/>
        <end position="626"/>
    </location>
</feature>
<dbReference type="InterPro" id="IPR055093">
    <property type="entry name" value="EPS8_2nd"/>
</dbReference>
<evidence type="ECO:0000259" key="5">
    <source>
        <dbReference type="PROSITE" id="PS50002"/>
    </source>
</evidence>
<feature type="non-terminal residue" evidence="6">
    <location>
        <position position="1"/>
    </location>
</feature>
<evidence type="ECO:0000256" key="3">
    <source>
        <dbReference type="PROSITE-ProRule" id="PRU00192"/>
    </source>
</evidence>
<evidence type="ECO:0000256" key="1">
    <source>
        <dbReference type="ARBA" id="ARBA00006197"/>
    </source>
</evidence>
<dbReference type="InterPro" id="IPR039801">
    <property type="entry name" value="EPS8-like"/>
</dbReference>
<accession>A0AAD9N5D5</accession>
<dbReference type="Pfam" id="PF22975">
    <property type="entry name" value="EPS8_2nd"/>
    <property type="match status" value="1"/>
</dbReference>
<name>A0AAD9N5D5_9ANNE</name>